<dbReference type="PROSITE" id="PS51350">
    <property type="entry name" value="PTS_HPR_DOM"/>
    <property type="match status" value="1"/>
</dbReference>
<dbReference type="CDD" id="cd00367">
    <property type="entry name" value="PTS-HPr_like"/>
    <property type="match status" value="1"/>
</dbReference>
<evidence type="ECO:0000256" key="1">
    <source>
        <dbReference type="ARBA" id="ARBA00004496"/>
    </source>
</evidence>
<comment type="subcellular location">
    <subcellularLocation>
        <location evidence="1">Cytoplasm</location>
    </subcellularLocation>
</comment>
<dbReference type="EMBL" id="NFKL01000021">
    <property type="protein sequence ID" value="OUP56037.1"/>
    <property type="molecule type" value="Genomic_DNA"/>
</dbReference>
<organism evidence="6 7">
    <name type="scientific">Butyricicoccus pullicaecorum</name>
    <dbReference type="NCBI Taxonomy" id="501571"/>
    <lineage>
        <taxon>Bacteria</taxon>
        <taxon>Bacillati</taxon>
        <taxon>Bacillota</taxon>
        <taxon>Clostridia</taxon>
        <taxon>Eubacteriales</taxon>
        <taxon>Butyricicoccaceae</taxon>
        <taxon>Butyricicoccus</taxon>
    </lineage>
</organism>
<gene>
    <name evidence="6" type="ORF">B5F15_13210</name>
    <name evidence="5" type="ORF">B5F17_12085</name>
</gene>
<name>A0A1Y4LH55_9FIRM</name>
<accession>A0A1Y4LH55</accession>
<dbReference type="InterPro" id="IPR050399">
    <property type="entry name" value="HPr"/>
</dbReference>
<keyword evidence="2" id="KW-0963">Cytoplasm</keyword>
<dbReference type="NCBIfam" id="TIGR01003">
    <property type="entry name" value="PTS_HPr_family"/>
    <property type="match status" value="1"/>
</dbReference>
<dbReference type="Pfam" id="PF00381">
    <property type="entry name" value="PTS-HPr"/>
    <property type="match status" value="1"/>
</dbReference>
<keyword evidence="3" id="KW-0598">Phosphotransferase system</keyword>
<dbReference type="InterPro" id="IPR000032">
    <property type="entry name" value="HPr-like"/>
</dbReference>
<dbReference type="Proteomes" id="UP000195897">
    <property type="component" value="Unassembled WGS sequence"/>
</dbReference>
<evidence type="ECO:0000259" key="4">
    <source>
        <dbReference type="PROSITE" id="PS51350"/>
    </source>
</evidence>
<evidence type="ECO:0000313" key="5">
    <source>
        <dbReference type="EMBL" id="OUP51719.1"/>
    </source>
</evidence>
<comment type="caution">
    <text evidence="6">The sequence shown here is derived from an EMBL/GenBank/DDBJ whole genome shotgun (WGS) entry which is preliminary data.</text>
</comment>
<sequence length="85" mass="9209">MKEFDYTIQDALGIHARPAGQLVKVVKGFSSKVTLHKDGKAVDATRLMSLMGMGVKQGDALHITVEGEDEAAACEALQKFFTENL</sequence>
<proteinExistence type="predicted"/>
<dbReference type="PRINTS" id="PR00107">
    <property type="entry name" value="PHOSPHOCPHPR"/>
</dbReference>
<evidence type="ECO:0000313" key="8">
    <source>
        <dbReference type="Proteomes" id="UP000195897"/>
    </source>
</evidence>
<dbReference type="SUPFAM" id="SSF55594">
    <property type="entry name" value="HPr-like"/>
    <property type="match status" value="1"/>
</dbReference>
<evidence type="ECO:0000313" key="7">
    <source>
        <dbReference type="Proteomes" id="UP000195326"/>
    </source>
</evidence>
<dbReference type="RefSeq" id="WP_016147735.1">
    <property type="nucleotide sequence ID" value="NZ_CABKSA010000001.1"/>
</dbReference>
<feature type="domain" description="HPr" evidence="4">
    <location>
        <begin position="1"/>
        <end position="85"/>
    </location>
</feature>
<dbReference type="PANTHER" id="PTHR33705">
    <property type="entry name" value="PHOSPHOCARRIER PROTEIN HPR"/>
    <property type="match status" value="1"/>
</dbReference>
<reference evidence="6" key="2">
    <citation type="journal article" date="2018" name="BMC Genomics">
        <title>Whole genome sequencing and function prediction of 133 gut anaerobes isolated from chicken caecum in pure cultures.</title>
        <authorList>
            <person name="Medvecky M."/>
            <person name="Cejkova D."/>
            <person name="Polansky O."/>
            <person name="Karasova D."/>
            <person name="Kubasova T."/>
            <person name="Cizek A."/>
            <person name="Rychlik I."/>
        </authorList>
    </citation>
    <scope>NUCLEOTIDE SEQUENCE</scope>
    <source>
        <strain evidence="6">An179</strain>
        <strain evidence="5">An180</strain>
    </source>
</reference>
<protein>
    <submittedName>
        <fullName evidence="6">PTS galactitol transporter subunit IIC</fullName>
    </submittedName>
</protein>
<evidence type="ECO:0000256" key="3">
    <source>
        <dbReference type="ARBA" id="ARBA00022683"/>
    </source>
</evidence>
<dbReference type="PANTHER" id="PTHR33705:SF2">
    <property type="entry name" value="PHOSPHOCARRIER PROTEIN NPR"/>
    <property type="match status" value="1"/>
</dbReference>
<dbReference type="InterPro" id="IPR035895">
    <property type="entry name" value="HPr-like_sf"/>
</dbReference>
<dbReference type="Proteomes" id="UP000195326">
    <property type="component" value="Unassembled WGS sequence"/>
</dbReference>
<dbReference type="GO" id="GO:0005737">
    <property type="term" value="C:cytoplasm"/>
    <property type="evidence" value="ECO:0007669"/>
    <property type="project" value="UniProtKB-SubCell"/>
</dbReference>
<dbReference type="AlphaFoldDB" id="A0A1Y4LH55"/>
<reference evidence="7 8" key="1">
    <citation type="submission" date="2017-04" db="EMBL/GenBank/DDBJ databases">
        <title>Function of individual gut microbiota members based on whole genome sequencing of pure cultures obtained from chicken caecum.</title>
        <authorList>
            <person name="Medvecky M."/>
            <person name="Cejkova D."/>
            <person name="Polansky O."/>
            <person name="Karasova D."/>
            <person name="Kubasova T."/>
            <person name="Cizek A."/>
            <person name="Rychlik I."/>
        </authorList>
    </citation>
    <scope>NUCLEOTIDE SEQUENCE [LARGE SCALE GENOMIC DNA]</scope>
    <source>
        <strain evidence="7">An179</strain>
        <strain evidence="8">An180</strain>
    </source>
</reference>
<evidence type="ECO:0000256" key="2">
    <source>
        <dbReference type="ARBA" id="ARBA00022490"/>
    </source>
</evidence>
<dbReference type="Gene3D" id="3.30.1340.10">
    <property type="entry name" value="HPr-like"/>
    <property type="match status" value="1"/>
</dbReference>
<dbReference type="GO" id="GO:0009401">
    <property type="term" value="P:phosphoenolpyruvate-dependent sugar phosphotransferase system"/>
    <property type="evidence" value="ECO:0007669"/>
    <property type="project" value="UniProtKB-KW"/>
</dbReference>
<evidence type="ECO:0000313" key="6">
    <source>
        <dbReference type="EMBL" id="OUP56037.1"/>
    </source>
</evidence>
<dbReference type="STRING" id="501571.GCA_900143195_00775"/>
<dbReference type="EMBL" id="NFKK01000018">
    <property type="protein sequence ID" value="OUP51719.1"/>
    <property type="molecule type" value="Genomic_DNA"/>
</dbReference>